<proteinExistence type="predicted"/>
<organism evidence="2 3">
    <name type="scientific">Pseudoneurospora amorphoporcata</name>
    <dbReference type="NCBI Taxonomy" id="241081"/>
    <lineage>
        <taxon>Eukaryota</taxon>
        <taxon>Fungi</taxon>
        <taxon>Dikarya</taxon>
        <taxon>Ascomycota</taxon>
        <taxon>Pezizomycotina</taxon>
        <taxon>Sordariomycetes</taxon>
        <taxon>Sordariomycetidae</taxon>
        <taxon>Sordariales</taxon>
        <taxon>Sordariaceae</taxon>
        <taxon>Pseudoneurospora</taxon>
    </lineage>
</organism>
<dbReference type="Proteomes" id="UP001303222">
    <property type="component" value="Unassembled WGS sequence"/>
</dbReference>
<evidence type="ECO:0000313" key="2">
    <source>
        <dbReference type="EMBL" id="KAK3952322.1"/>
    </source>
</evidence>
<comment type="caution">
    <text evidence="2">The sequence shown here is derived from an EMBL/GenBank/DDBJ whole genome shotgun (WGS) entry which is preliminary data.</text>
</comment>
<dbReference type="EMBL" id="MU859126">
    <property type="protein sequence ID" value="KAK3952322.1"/>
    <property type="molecule type" value="Genomic_DNA"/>
</dbReference>
<dbReference type="AlphaFoldDB" id="A0AAN6SFG2"/>
<evidence type="ECO:0000256" key="1">
    <source>
        <dbReference type="SAM" id="SignalP"/>
    </source>
</evidence>
<keyword evidence="1" id="KW-0732">Signal</keyword>
<gene>
    <name evidence="2" type="ORF">QBC32DRAFT_341702</name>
</gene>
<feature type="signal peptide" evidence="1">
    <location>
        <begin position="1"/>
        <end position="20"/>
    </location>
</feature>
<feature type="chain" id="PRO_5042956363" evidence="1">
    <location>
        <begin position="21"/>
        <end position="304"/>
    </location>
</feature>
<reference evidence="2" key="2">
    <citation type="submission" date="2023-06" db="EMBL/GenBank/DDBJ databases">
        <authorList>
            <consortium name="Lawrence Berkeley National Laboratory"/>
            <person name="Mondo S.J."/>
            <person name="Hensen N."/>
            <person name="Bonometti L."/>
            <person name="Westerberg I."/>
            <person name="Brannstrom I.O."/>
            <person name="Guillou S."/>
            <person name="Cros-Aarteil S."/>
            <person name="Calhoun S."/>
            <person name="Haridas S."/>
            <person name="Kuo A."/>
            <person name="Pangilinan J."/>
            <person name="Riley R."/>
            <person name="Labutti K."/>
            <person name="Andreopoulos B."/>
            <person name="Lipzen A."/>
            <person name="Chen C."/>
            <person name="Yanf M."/>
            <person name="Daum C."/>
            <person name="Ng V."/>
            <person name="Clum A."/>
            <person name="Steindorff A."/>
            <person name="Ohm R."/>
            <person name="Martin F."/>
            <person name="Silar P."/>
            <person name="Natvig D."/>
            <person name="Lalanne C."/>
            <person name="Gautier V."/>
            <person name="Ament-Velasquez S.L."/>
            <person name="Kruys A."/>
            <person name="Hutchinson M.I."/>
            <person name="Powell A.J."/>
            <person name="Barry K."/>
            <person name="Miller A.N."/>
            <person name="Grigoriev I.V."/>
            <person name="Debuchy R."/>
            <person name="Gladieux P."/>
            <person name="Thoren M.H."/>
            <person name="Johannesson H."/>
        </authorList>
    </citation>
    <scope>NUCLEOTIDE SEQUENCE</scope>
    <source>
        <strain evidence="2">CBS 626.80</strain>
    </source>
</reference>
<name>A0AAN6SFG2_9PEZI</name>
<keyword evidence="3" id="KW-1185">Reference proteome</keyword>
<sequence>MHLRTFTTLAAVTTTVSALAAPPHAHQAVAAIGPEVTQPPSLQTRQGQVHGAFRAEPRPRVVNGIKKRDSDEGDDDSFPVYLSTSLKPLYTSCALAYESLITSAPQPTGKVEDWLQDALDDDMSWTSATSEVDPYGNVCGTFKSPLTPPASLASSYSAFTSATASYLSAHQSEVTSLAKACSPVYYDVVFTMLMPYSNYEQCTSRYYPYMSVYASLACAANTRDCSLTSQYAPKTTGAGAGAGAGHAADATTTAAGSGATGASGSGAAGASSTTTASGNAGAPKQTFAAAAAALAGFVAAVAAL</sequence>
<reference evidence="2" key="1">
    <citation type="journal article" date="2023" name="Mol. Phylogenet. Evol.">
        <title>Genome-scale phylogeny and comparative genomics of the fungal order Sordariales.</title>
        <authorList>
            <person name="Hensen N."/>
            <person name="Bonometti L."/>
            <person name="Westerberg I."/>
            <person name="Brannstrom I.O."/>
            <person name="Guillou S."/>
            <person name="Cros-Aarteil S."/>
            <person name="Calhoun S."/>
            <person name="Haridas S."/>
            <person name="Kuo A."/>
            <person name="Mondo S."/>
            <person name="Pangilinan J."/>
            <person name="Riley R."/>
            <person name="LaButti K."/>
            <person name="Andreopoulos B."/>
            <person name="Lipzen A."/>
            <person name="Chen C."/>
            <person name="Yan M."/>
            <person name="Daum C."/>
            <person name="Ng V."/>
            <person name="Clum A."/>
            <person name="Steindorff A."/>
            <person name="Ohm R.A."/>
            <person name="Martin F."/>
            <person name="Silar P."/>
            <person name="Natvig D.O."/>
            <person name="Lalanne C."/>
            <person name="Gautier V."/>
            <person name="Ament-Velasquez S.L."/>
            <person name="Kruys A."/>
            <person name="Hutchinson M.I."/>
            <person name="Powell A.J."/>
            <person name="Barry K."/>
            <person name="Miller A.N."/>
            <person name="Grigoriev I.V."/>
            <person name="Debuchy R."/>
            <person name="Gladieux P."/>
            <person name="Hiltunen Thoren M."/>
            <person name="Johannesson H."/>
        </authorList>
    </citation>
    <scope>NUCLEOTIDE SEQUENCE</scope>
    <source>
        <strain evidence="2">CBS 626.80</strain>
    </source>
</reference>
<protein>
    <submittedName>
        <fullName evidence="2">Uncharacterized protein</fullName>
    </submittedName>
</protein>
<accession>A0AAN6SFG2</accession>
<evidence type="ECO:0000313" key="3">
    <source>
        <dbReference type="Proteomes" id="UP001303222"/>
    </source>
</evidence>